<feature type="domain" description="Aldehyde dehydrogenase" evidence="5">
    <location>
        <begin position="22"/>
        <end position="482"/>
    </location>
</feature>
<comment type="similarity">
    <text evidence="1 4">Belongs to the aldehyde dehydrogenase family.</text>
</comment>
<gene>
    <name evidence="6" type="ORF">KC207_16570</name>
</gene>
<sequence length="486" mass="50630">MATTRTALLGSVPTDLLVGGAWRPASGGARFDVQDPATGDVLASCADATPEDGLAALAAAHEAQPAWAATAPRERSDVLRAAFEAVTARTEDLALLMTLEMGKSLEESAGEVAYGAEFLRWFSEEAVRVRGEYGVAPEGTTRVLTMRQPVGPTLMVTPWNFPLAMGTRKIGPAVAAGCTMVLKPAAETPLTMLLLGRILEDAGLPPGVLNVVTTTDAAGVCEPIVRDPRLRKLTFTGSTAVGKVLVAQSAEQLLRVSMELGGNAPFLVLEDADVDDAVDGAMQAKMRNIGEACTSANRFLVHASLAEEFTEKLAARMAALTVGAGTDEGVDVGPLITAEAREGVHALVTDAVERGARVVTGGEVPSGRGHFYPPTVLADVPAGSRCLSEEIFGPVAPVTTVADDDEALARANDTEYGLVAYVYARDEGRVRRVAEGLEFGMVGVNTGIVSNPAAPFGGVKHSGFGREGGAEGIEEYLEVKYVGLAT</sequence>
<dbReference type="GO" id="GO:0009450">
    <property type="term" value="P:gamma-aminobutyric acid catabolic process"/>
    <property type="evidence" value="ECO:0007669"/>
    <property type="project" value="TreeGrafter"/>
</dbReference>
<dbReference type="AlphaFoldDB" id="A0A941DAW8"/>
<evidence type="ECO:0000313" key="6">
    <source>
        <dbReference type="EMBL" id="MBR7744910.1"/>
    </source>
</evidence>
<evidence type="ECO:0000256" key="1">
    <source>
        <dbReference type="ARBA" id="ARBA00009986"/>
    </source>
</evidence>
<dbReference type="PROSITE" id="PS00687">
    <property type="entry name" value="ALDEHYDE_DEHYDR_GLU"/>
    <property type="match status" value="1"/>
</dbReference>
<dbReference type="PANTHER" id="PTHR43353:SF5">
    <property type="entry name" value="SUCCINATE-SEMIALDEHYDE DEHYDROGENASE, MITOCHONDRIAL"/>
    <property type="match status" value="1"/>
</dbReference>
<evidence type="ECO:0000256" key="2">
    <source>
        <dbReference type="ARBA" id="ARBA00023002"/>
    </source>
</evidence>
<dbReference type="InterPro" id="IPR016163">
    <property type="entry name" value="Ald_DH_C"/>
</dbReference>
<dbReference type="Pfam" id="PF00171">
    <property type="entry name" value="Aldedh"/>
    <property type="match status" value="1"/>
</dbReference>
<evidence type="ECO:0000256" key="3">
    <source>
        <dbReference type="PROSITE-ProRule" id="PRU10007"/>
    </source>
</evidence>
<protein>
    <submittedName>
        <fullName evidence="6">NAD-dependent succinate-semialdehyde dehydrogenase</fullName>
    </submittedName>
</protein>
<dbReference type="InterPro" id="IPR016162">
    <property type="entry name" value="Ald_DH_N"/>
</dbReference>
<proteinExistence type="inferred from homology"/>
<dbReference type="FunFam" id="3.40.605.10:FF:000026">
    <property type="entry name" value="Aldehyde dehydrogenase, putative"/>
    <property type="match status" value="1"/>
</dbReference>
<dbReference type="InterPro" id="IPR029510">
    <property type="entry name" value="Ald_DH_CS_GLU"/>
</dbReference>
<keyword evidence="7" id="KW-1185">Reference proteome</keyword>
<dbReference type="EMBL" id="JAGSNF010000025">
    <property type="protein sequence ID" value="MBR7744910.1"/>
    <property type="molecule type" value="Genomic_DNA"/>
</dbReference>
<dbReference type="Proteomes" id="UP000677016">
    <property type="component" value="Unassembled WGS sequence"/>
</dbReference>
<dbReference type="FunFam" id="3.40.309.10:FF:000004">
    <property type="entry name" value="Succinate-semialdehyde dehydrogenase I"/>
    <property type="match status" value="1"/>
</dbReference>
<feature type="active site" evidence="3">
    <location>
        <position position="259"/>
    </location>
</feature>
<name>A0A941DAW8_9MICO</name>
<comment type="caution">
    <text evidence="6">The sequence shown here is derived from an EMBL/GenBank/DDBJ whole genome shotgun (WGS) entry which is preliminary data.</text>
</comment>
<dbReference type="RefSeq" id="WP_211604431.1">
    <property type="nucleotide sequence ID" value="NZ_JAGSNF010000025.1"/>
</dbReference>
<evidence type="ECO:0000259" key="5">
    <source>
        <dbReference type="Pfam" id="PF00171"/>
    </source>
</evidence>
<accession>A0A941DAW8</accession>
<evidence type="ECO:0000313" key="7">
    <source>
        <dbReference type="Proteomes" id="UP000677016"/>
    </source>
</evidence>
<dbReference type="PANTHER" id="PTHR43353">
    <property type="entry name" value="SUCCINATE-SEMIALDEHYDE DEHYDROGENASE, MITOCHONDRIAL"/>
    <property type="match status" value="1"/>
</dbReference>
<keyword evidence="2 4" id="KW-0560">Oxidoreductase</keyword>
<dbReference type="SUPFAM" id="SSF53720">
    <property type="entry name" value="ALDH-like"/>
    <property type="match status" value="1"/>
</dbReference>
<reference evidence="6" key="1">
    <citation type="submission" date="2021-04" db="EMBL/GenBank/DDBJ databases">
        <title>Phycicoccus avicenniae sp. nov., a novel endophytic actinomycetes isolated from branch of Avicennia mariana.</title>
        <authorList>
            <person name="Tuo L."/>
        </authorList>
    </citation>
    <scope>NUCLEOTIDE SEQUENCE</scope>
    <source>
        <strain evidence="6">BSK3Z-2</strain>
    </source>
</reference>
<evidence type="ECO:0000256" key="4">
    <source>
        <dbReference type="RuleBase" id="RU003345"/>
    </source>
</evidence>
<dbReference type="CDD" id="cd07103">
    <property type="entry name" value="ALDH_F5_SSADH_GabD"/>
    <property type="match status" value="1"/>
</dbReference>
<dbReference type="Gene3D" id="3.40.605.10">
    <property type="entry name" value="Aldehyde Dehydrogenase, Chain A, domain 1"/>
    <property type="match status" value="1"/>
</dbReference>
<organism evidence="6 7">
    <name type="scientific">Phycicoccus avicenniae</name>
    <dbReference type="NCBI Taxonomy" id="2828860"/>
    <lineage>
        <taxon>Bacteria</taxon>
        <taxon>Bacillati</taxon>
        <taxon>Actinomycetota</taxon>
        <taxon>Actinomycetes</taxon>
        <taxon>Micrococcales</taxon>
        <taxon>Intrasporangiaceae</taxon>
        <taxon>Phycicoccus</taxon>
    </lineage>
</organism>
<dbReference type="FunFam" id="3.40.605.10:FF:000007">
    <property type="entry name" value="NAD/NADP-dependent betaine aldehyde dehydrogenase"/>
    <property type="match status" value="1"/>
</dbReference>
<dbReference type="GO" id="GO:0004777">
    <property type="term" value="F:succinate-semialdehyde dehydrogenase (NAD+) activity"/>
    <property type="evidence" value="ECO:0007669"/>
    <property type="project" value="TreeGrafter"/>
</dbReference>
<dbReference type="InterPro" id="IPR050740">
    <property type="entry name" value="Aldehyde_DH_Superfamily"/>
</dbReference>
<dbReference type="InterPro" id="IPR016161">
    <property type="entry name" value="Ald_DH/histidinol_DH"/>
</dbReference>
<dbReference type="Gene3D" id="3.40.309.10">
    <property type="entry name" value="Aldehyde Dehydrogenase, Chain A, domain 2"/>
    <property type="match status" value="1"/>
</dbReference>
<dbReference type="InterPro" id="IPR015590">
    <property type="entry name" value="Aldehyde_DH_dom"/>
</dbReference>